<dbReference type="PANTHER" id="PTHR21680">
    <property type="entry name" value="COILED-COIL DOMAIN-CONTAINING PROTEIN 124"/>
    <property type="match status" value="1"/>
</dbReference>
<keyword evidence="2" id="KW-0175">Coiled coil</keyword>
<name>A0A250XA91_9CHLO</name>
<evidence type="ECO:0000256" key="1">
    <source>
        <dbReference type="ARBA" id="ARBA00008296"/>
    </source>
</evidence>
<dbReference type="Proteomes" id="UP000232323">
    <property type="component" value="Unassembled WGS sequence"/>
</dbReference>
<protein>
    <recommendedName>
        <fullName evidence="4">Coiled-coil domain-containing protein</fullName>
    </recommendedName>
</protein>
<dbReference type="GO" id="GO:0006366">
    <property type="term" value="P:transcription by RNA polymerase II"/>
    <property type="evidence" value="ECO:0007669"/>
    <property type="project" value="TreeGrafter"/>
</dbReference>
<dbReference type="EMBL" id="BEGY01000047">
    <property type="protein sequence ID" value="GAX79998.1"/>
    <property type="molecule type" value="Genomic_DNA"/>
</dbReference>
<feature type="compositionally biased region" description="Low complexity" evidence="3">
    <location>
        <begin position="73"/>
        <end position="86"/>
    </location>
</feature>
<evidence type="ECO:0000256" key="2">
    <source>
        <dbReference type="ARBA" id="ARBA00023054"/>
    </source>
</evidence>
<sequence>MGKKERQDAKLEREDAKKVEEKKKQEKEEEDSWRDTGKASKGQAKKEEEERKKSEAAAKKAEAKKLLEEEEASLSSSKAKKSSSSATKVTKYELDRQREEEARLKEENLKEKSMKAKREVTEDEYANMVTTENLNRKDPGDIEARNVAEALTVLSVKDSADGDKHPEKRMKAAWLAYEEANLPSLKSEKPGLKLSQYKDMLWRQWQKAPENPLNQGGR</sequence>
<dbReference type="GO" id="GO:0003713">
    <property type="term" value="F:transcription coactivator activity"/>
    <property type="evidence" value="ECO:0007669"/>
    <property type="project" value="TreeGrafter"/>
</dbReference>
<keyword evidence="6" id="KW-1185">Reference proteome</keyword>
<dbReference type="GO" id="GO:0005634">
    <property type="term" value="C:nucleus"/>
    <property type="evidence" value="ECO:0007669"/>
    <property type="project" value="TreeGrafter"/>
</dbReference>
<dbReference type="Pfam" id="PF06244">
    <property type="entry name" value="Ccdc124"/>
    <property type="match status" value="1"/>
</dbReference>
<reference evidence="5 6" key="1">
    <citation type="submission" date="2017-08" db="EMBL/GenBank/DDBJ databases">
        <title>Acidophilic green algal genome provides insights into adaptation to an acidic environment.</title>
        <authorList>
            <person name="Hirooka S."/>
            <person name="Hirose Y."/>
            <person name="Kanesaki Y."/>
            <person name="Higuchi S."/>
            <person name="Fujiwara T."/>
            <person name="Onuma R."/>
            <person name="Era A."/>
            <person name="Ohbayashi R."/>
            <person name="Uzuka A."/>
            <person name="Nozaki H."/>
            <person name="Yoshikawa H."/>
            <person name="Miyagishima S.Y."/>
        </authorList>
    </citation>
    <scope>NUCLEOTIDE SEQUENCE [LARGE SCALE GENOMIC DNA]</scope>
    <source>
        <strain evidence="5 6">NIES-2499</strain>
    </source>
</reference>
<evidence type="ECO:0000259" key="4">
    <source>
        <dbReference type="Pfam" id="PF06244"/>
    </source>
</evidence>
<dbReference type="InterPro" id="IPR054414">
    <property type="entry name" value="Ccdc124/Oxs1_C"/>
</dbReference>
<feature type="compositionally biased region" description="Basic and acidic residues" evidence="3">
    <location>
        <begin position="90"/>
        <end position="120"/>
    </location>
</feature>
<feature type="domain" description="Coiled-coil" evidence="4">
    <location>
        <begin position="133"/>
        <end position="215"/>
    </location>
</feature>
<feature type="region of interest" description="Disordered" evidence="3">
    <location>
        <begin position="1"/>
        <end position="123"/>
    </location>
</feature>
<dbReference type="STRING" id="1157962.A0A250XA91"/>
<dbReference type="PANTHER" id="PTHR21680:SF0">
    <property type="entry name" value="COILED-COIL DOMAIN-CONTAINING PROTEIN 124"/>
    <property type="match status" value="1"/>
</dbReference>
<gene>
    <name evidence="5" type="ORF">CEUSTIGMA_g7438.t1</name>
</gene>
<dbReference type="InterPro" id="IPR010422">
    <property type="entry name" value="Ccdc124/Oxs1"/>
</dbReference>
<proteinExistence type="inferred from homology"/>
<accession>A0A250XA91</accession>
<evidence type="ECO:0000313" key="6">
    <source>
        <dbReference type="Proteomes" id="UP000232323"/>
    </source>
</evidence>
<evidence type="ECO:0000313" key="5">
    <source>
        <dbReference type="EMBL" id="GAX79998.1"/>
    </source>
</evidence>
<dbReference type="OrthoDB" id="76412at2759"/>
<evidence type="ECO:0000256" key="3">
    <source>
        <dbReference type="SAM" id="MobiDB-lite"/>
    </source>
</evidence>
<comment type="similarity">
    <text evidence="1">Belongs to the CCDC124 family.</text>
</comment>
<organism evidence="5 6">
    <name type="scientific">Chlamydomonas eustigma</name>
    <dbReference type="NCBI Taxonomy" id="1157962"/>
    <lineage>
        <taxon>Eukaryota</taxon>
        <taxon>Viridiplantae</taxon>
        <taxon>Chlorophyta</taxon>
        <taxon>core chlorophytes</taxon>
        <taxon>Chlorophyceae</taxon>
        <taxon>CS clade</taxon>
        <taxon>Chlamydomonadales</taxon>
        <taxon>Chlamydomonadaceae</taxon>
        <taxon>Chlamydomonas</taxon>
    </lineage>
</organism>
<comment type="caution">
    <text evidence="5">The sequence shown here is derived from an EMBL/GenBank/DDBJ whole genome shotgun (WGS) entry which is preliminary data.</text>
</comment>
<feature type="compositionally biased region" description="Basic and acidic residues" evidence="3">
    <location>
        <begin position="1"/>
        <end position="67"/>
    </location>
</feature>
<dbReference type="AlphaFoldDB" id="A0A250XA91"/>